<sequence length="177" mass="19606">MPTTFEPADAGRDRAVLTELNVAYLDWLDASIQQTFGLDLPALLNQPIVEYVEATLGALCAAEPPEGVFYLVRRDGAAVGMGGVRRTTDEAAEMKRVFVRPSQRGTGLGADIVRRLVSDARSFGYTSMRLDSGPFMTAAHRLYEAEGFRDRPIYAGAEVPSELHHDWRFMELDLRSP</sequence>
<dbReference type="GO" id="GO:0016747">
    <property type="term" value="F:acyltransferase activity, transferring groups other than amino-acyl groups"/>
    <property type="evidence" value="ECO:0007669"/>
    <property type="project" value="InterPro"/>
</dbReference>
<reference evidence="4 5" key="1">
    <citation type="submission" date="2019-03" db="EMBL/GenBank/DDBJ databases">
        <title>Sequencing the genomes of 1000 actinobacteria strains.</title>
        <authorList>
            <person name="Klenk H.-P."/>
        </authorList>
    </citation>
    <scope>NUCLEOTIDE SEQUENCE [LARGE SCALE GENOMIC DNA]</scope>
    <source>
        <strain evidence="4 5">DSM 18936</strain>
    </source>
</reference>
<dbReference type="PROSITE" id="PS51186">
    <property type="entry name" value="GNAT"/>
    <property type="match status" value="1"/>
</dbReference>
<evidence type="ECO:0000313" key="4">
    <source>
        <dbReference type="EMBL" id="TDT16975.1"/>
    </source>
</evidence>
<evidence type="ECO:0000259" key="3">
    <source>
        <dbReference type="PROSITE" id="PS51186"/>
    </source>
</evidence>
<dbReference type="Proteomes" id="UP000294558">
    <property type="component" value="Unassembled WGS sequence"/>
</dbReference>
<proteinExistence type="predicted"/>
<comment type="caution">
    <text evidence="4">The sequence shown here is derived from an EMBL/GenBank/DDBJ whole genome shotgun (WGS) entry which is preliminary data.</text>
</comment>
<dbReference type="PANTHER" id="PTHR43877">
    <property type="entry name" value="AMINOALKYLPHOSPHONATE N-ACETYLTRANSFERASE-RELATED-RELATED"/>
    <property type="match status" value="1"/>
</dbReference>
<dbReference type="RefSeq" id="WP_166657559.1">
    <property type="nucleotide sequence ID" value="NZ_SOAU01000001.1"/>
</dbReference>
<dbReference type="InterPro" id="IPR000182">
    <property type="entry name" value="GNAT_dom"/>
</dbReference>
<evidence type="ECO:0000256" key="1">
    <source>
        <dbReference type="ARBA" id="ARBA00022679"/>
    </source>
</evidence>
<dbReference type="Pfam" id="PF00583">
    <property type="entry name" value="Acetyltransf_1"/>
    <property type="match status" value="1"/>
</dbReference>
<evidence type="ECO:0000256" key="2">
    <source>
        <dbReference type="ARBA" id="ARBA00023315"/>
    </source>
</evidence>
<dbReference type="InterPro" id="IPR050832">
    <property type="entry name" value="Bact_Acetyltransf"/>
</dbReference>
<keyword evidence="2" id="KW-0012">Acyltransferase</keyword>
<dbReference type="EMBL" id="SOAU01000001">
    <property type="protein sequence ID" value="TDT16975.1"/>
    <property type="molecule type" value="Genomic_DNA"/>
</dbReference>
<feature type="domain" description="N-acetyltransferase" evidence="3">
    <location>
        <begin position="15"/>
        <end position="175"/>
    </location>
</feature>
<dbReference type="Gene3D" id="3.40.630.30">
    <property type="match status" value="1"/>
</dbReference>
<protein>
    <submittedName>
        <fullName evidence="4">Acetyltransferase (GNAT) family protein</fullName>
    </submittedName>
</protein>
<organism evidence="4 5">
    <name type="scientific">Ilumatobacter fluminis</name>
    <dbReference type="NCBI Taxonomy" id="467091"/>
    <lineage>
        <taxon>Bacteria</taxon>
        <taxon>Bacillati</taxon>
        <taxon>Actinomycetota</taxon>
        <taxon>Acidimicrobiia</taxon>
        <taxon>Acidimicrobiales</taxon>
        <taxon>Ilumatobacteraceae</taxon>
        <taxon>Ilumatobacter</taxon>
    </lineage>
</organism>
<accession>A0A4R7I0P3</accession>
<dbReference type="InterPro" id="IPR016181">
    <property type="entry name" value="Acyl_CoA_acyltransferase"/>
</dbReference>
<name>A0A4R7I0P3_9ACTN</name>
<evidence type="ECO:0000313" key="5">
    <source>
        <dbReference type="Proteomes" id="UP000294558"/>
    </source>
</evidence>
<keyword evidence="1 4" id="KW-0808">Transferase</keyword>
<gene>
    <name evidence="4" type="ORF">BDK89_2576</name>
</gene>
<dbReference type="PANTHER" id="PTHR43877:SF2">
    <property type="entry name" value="AMINOALKYLPHOSPHONATE N-ACETYLTRANSFERASE-RELATED"/>
    <property type="match status" value="1"/>
</dbReference>
<keyword evidence="5" id="KW-1185">Reference proteome</keyword>
<dbReference type="SUPFAM" id="SSF55729">
    <property type="entry name" value="Acyl-CoA N-acyltransferases (Nat)"/>
    <property type="match status" value="1"/>
</dbReference>
<dbReference type="AlphaFoldDB" id="A0A4R7I0P3"/>
<dbReference type="CDD" id="cd04301">
    <property type="entry name" value="NAT_SF"/>
    <property type="match status" value="1"/>
</dbReference>